<sequence>MTKRSKFANEPLMYIHQPTVIRPSAPMQHTYRTPKKEDKIESVQKPVKKYPKPTKQRTNISAISKDIVHDLKEAPPNANDLANSAQNTSNKDLTGNSTPAEPSESPIPIEPQDNKDNNEKKKFRDMSILEKVMYFINTPNHLPRMRCEVITEEKKYRGIIKDFQEDHIIMQVGRRMPTTSISIKDVKGIQLIGF</sequence>
<dbReference type="EMBL" id="BORP01000001">
    <property type="protein sequence ID" value="GIO25778.1"/>
    <property type="molecule type" value="Genomic_DNA"/>
</dbReference>
<dbReference type="AlphaFoldDB" id="A0A919X6I4"/>
<gene>
    <name evidence="2" type="ORF">J43TS3_03890</name>
</gene>
<reference evidence="2" key="1">
    <citation type="submission" date="2021-03" db="EMBL/GenBank/DDBJ databases">
        <title>Antimicrobial resistance genes in bacteria isolated from Japanese honey, and their potential for conferring macrolide and lincosamide resistance in the American foulbrood pathogen Paenibacillus larvae.</title>
        <authorList>
            <person name="Okamoto M."/>
            <person name="Kumagai M."/>
            <person name="Kanamori H."/>
            <person name="Takamatsu D."/>
        </authorList>
    </citation>
    <scope>NUCLEOTIDE SEQUENCE</scope>
    <source>
        <strain evidence="2">J43TS3</strain>
    </source>
</reference>
<organism evidence="2 3">
    <name type="scientific">Ornithinibacillus bavariensis</name>
    <dbReference type="NCBI Taxonomy" id="545502"/>
    <lineage>
        <taxon>Bacteria</taxon>
        <taxon>Bacillati</taxon>
        <taxon>Bacillota</taxon>
        <taxon>Bacilli</taxon>
        <taxon>Bacillales</taxon>
        <taxon>Bacillaceae</taxon>
        <taxon>Ornithinibacillus</taxon>
    </lineage>
</organism>
<evidence type="ECO:0000313" key="3">
    <source>
        <dbReference type="Proteomes" id="UP000676917"/>
    </source>
</evidence>
<accession>A0A919X6I4</accession>
<protein>
    <recommendedName>
        <fullName evidence="4">Spore coat protein CotO</fullName>
    </recommendedName>
</protein>
<dbReference type="InterPro" id="IPR025439">
    <property type="entry name" value="Spore_coat_CotO"/>
</dbReference>
<feature type="compositionally biased region" description="Low complexity" evidence="1">
    <location>
        <begin position="101"/>
        <end position="111"/>
    </location>
</feature>
<feature type="compositionally biased region" description="Polar residues" evidence="1">
    <location>
        <begin position="80"/>
        <end position="100"/>
    </location>
</feature>
<evidence type="ECO:0000313" key="2">
    <source>
        <dbReference type="EMBL" id="GIO25778.1"/>
    </source>
</evidence>
<dbReference type="Pfam" id="PF14153">
    <property type="entry name" value="Spore_coat_CotO"/>
    <property type="match status" value="1"/>
</dbReference>
<proteinExistence type="predicted"/>
<dbReference type="RefSeq" id="WP_212919297.1">
    <property type="nucleotide sequence ID" value="NZ_BORP01000001.1"/>
</dbReference>
<keyword evidence="3" id="KW-1185">Reference proteome</keyword>
<name>A0A919X6I4_9BACI</name>
<comment type="caution">
    <text evidence="2">The sequence shown here is derived from an EMBL/GenBank/DDBJ whole genome shotgun (WGS) entry which is preliminary data.</text>
</comment>
<feature type="compositionally biased region" description="Basic residues" evidence="1">
    <location>
        <begin position="46"/>
        <end position="55"/>
    </location>
</feature>
<evidence type="ECO:0008006" key="4">
    <source>
        <dbReference type="Google" id="ProtNLM"/>
    </source>
</evidence>
<feature type="region of interest" description="Disordered" evidence="1">
    <location>
        <begin position="18"/>
        <end position="120"/>
    </location>
</feature>
<evidence type="ECO:0000256" key="1">
    <source>
        <dbReference type="SAM" id="MobiDB-lite"/>
    </source>
</evidence>
<dbReference type="Proteomes" id="UP000676917">
    <property type="component" value="Unassembled WGS sequence"/>
</dbReference>